<gene>
    <name evidence="2" type="ORF">DLM75_22740</name>
</gene>
<dbReference type="InterPro" id="IPR022172">
    <property type="entry name" value="DUF3703"/>
</dbReference>
<proteinExistence type="predicted"/>
<dbReference type="RefSeq" id="WP_118970807.1">
    <property type="nucleotide sequence ID" value="NZ_QHCT01000013.1"/>
</dbReference>
<evidence type="ECO:0000256" key="1">
    <source>
        <dbReference type="SAM" id="MobiDB-lite"/>
    </source>
</evidence>
<organism evidence="2 3">
    <name type="scientific">Leptospira stimsonii</name>
    <dbReference type="NCBI Taxonomy" id="2202203"/>
    <lineage>
        <taxon>Bacteria</taxon>
        <taxon>Pseudomonadati</taxon>
        <taxon>Spirochaetota</taxon>
        <taxon>Spirochaetia</taxon>
        <taxon>Leptospirales</taxon>
        <taxon>Leptospiraceae</taxon>
        <taxon>Leptospira</taxon>
    </lineage>
</organism>
<protein>
    <submittedName>
        <fullName evidence="2">Uncharacterized protein</fullName>
    </submittedName>
</protein>
<dbReference type="AlphaFoldDB" id="A0A396YSG9"/>
<name>A0A396YSG9_9LEPT</name>
<dbReference type="OrthoDB" id="330101at2"/>
<sequence>MNFRMPLFEVRTGKRKEFFGQLLRFAVGGFRSLFDRVSVGNSGGVNVLIPRDLPLLEDLRGLLKTREFPHSLGKQNSSVKPTKSRNSHFSRKCPPSKKAIS</sequence>
<comment type="caution">
    <text evidence="2">The sequence shown here is derived from an EMBL/GenBank/DDBJ whole genome shotgun (WGS) entry which is preliminary data.</text>
</comment>
<dbReference type="EMBL" id="QHCT01000013">
    <property type="protein sequence ID" value="RHX84327.1"/>
    <property type="molecule type" value="Genomic_DNA"/>
</dbReference>
<dbReference type="Proteomes" id="UP000265798">
    <property type="component" value="Unassembled WGS sequence"/>
</dbReference>
<accession>A0A396YSG9</accession>
<dbReference type="Pfam" id="PF12487">
    <property type="entry name" value="DUF3703"/>
    <property type="match status" value="1"/>
</dbReference>
<reference evidence="3" key="1">
    <citation type="submission" date="2018-05" db="EMBL/GenBank/DDBJ databases">
        <title>Leptospira yasudae sp. nov. and Leptospira stimsonii sp. nov., two pathogenic species of the genus Leptospira isolated from environmental sources.</title>
        <authorList>
            <person name="Casanovas-Massana A."/>
            <person name="Hamond C."/>
            <person name="Santos L.A."/>
            <person name="Hacker K.P."/>
            <person name="Balassiano I."/>
            <person name="Medeiros M.A."/>
            <person name="Reis M.G."/>
            <person name="Ko A.I."/>
            <person name="Wunder E.A."/>
        </authorList>
    </citation>
    <scope>NUCLEOTIDE SEQUENCE [LARGE SCALE GENOMIC DNA]</scope>
    <source>
        <strain evidence="3">Yale</strain>
    </source>
</reference>
<feature type="region of interest" description="Disordered" evidence="1">
    <location>
        <begin position="70"/>
        <end position="101"/>
    </location>
</feature>
<feature type="compositionally biased region" description="Basic residues" evidence="1">
    <location>
        <begin position="82"/>
        <end position="101"/>
    </location>
</feature>
<evidence type="ECO:0000313" key="3">
    <source>
        <dbReference type="Proteomes" id="UP000265798"/>
    </source>
</evidence>
<evidence type="ECO:0000313" key="2">
    <source>
        <dbReference type="EMBL" id="RHX84327.1"/>
    </source>
</evidence>